<proteinExistence type="predicted"/>
<dbReference type="EMBL" id="JACHGJ010000002">
    <property type="protein sequence ID" value="MBB6479484.1"/>
    <property type="molecule type" value="Genomic_DNA"/>
</dbReference>
<protein>
    <recommendedName>
        <fullName evidence="1">DEAD box helicase DbpA/CsdA RNA-binding domain-containing protein</fullName>
    </recommendedName>
</protein>
<dbReference type="InterPro" id="IPR005580">
    <property type="entry name" value="DbpA/CsdA_RNA-bd_dom"/>
</dbReference>
<accession>A0A841R360</accession>
<dbReference type="SUPFAM" id="SSF54928">
    <property type="entry name" value="RNA-binding domain, RBD"/>
    <property type="match status" value="1"/>
</dbReference>
<dbReference type="AlphaFoldDB" id="A0A841R360"/>
<keyword evidence="3" id="KW-1185">Reference proteome</keyword>
<evidence type="ECO:0000259" key="1">
    <source>
        <dbReference type="Pfam" id="PF03880"/>
    </source>
</evidence>
<reference evidence="2 3" key="1">
    <citation type="submission" date="2020-08" db="EMBL/GenBank/DDBJ databases">
        <title>Genomic Encyclopedia of Type Strains, Phase IV (KMG-IV): sequencing the most valuable type-strain genomes for metagenomic binning, comparative biology and taxonomic classification.</title>
        <authorList>
            <person name="Goeker M."/>
        </authorList>
    </citation>
    <scope>NUCLEOTIDE SEQUENCE [LARGE SCALE GENOMIC DNA]</scope>
    <source>
        <strain evidence="2 3">DSM 2461</strain>
    </source>
</reference>
<name>A0A841R360_9SPIO</name>
<gene>
    <name evidence="2" type="ORF">HNR50_001142</name>
</gene>
<sequence length="148" mass="16769">MSKVNDVLTDSMISAIDALQKKVSENADPDDLKTFKKIFKKTVPLHLRSWTTAYLFKQAVESKSRQRLTDGTTLFVSVGKNRRVYPRDLIQLFIGTGKLNRDDIGEIKVLDSYSFITIKENSAPTAIDNLDGINYRGRNLVVNFAKKK</sequence>
<dbReference type="InterPro" id="IPR012677">
    <property type="entry name" value="Nucleotide-bd_a/b_plait_sf"/>
</dbReference>
<dbReference type="Proteomes" id="UP000587760">
    <property type="component" value="Unassembled WGS sequence"/>
</dbReference>
<dbReference type="CDD" id="cd12252">
    <property type="entry name" value="RRM_DbpA"/>
    <property type="match status" value="1"/>
</dbReference>
<evidence type="ECO:0000313" key="2">
    <source>
        <dbReference type="EMBL" id="MBB6479484.1"/>
    </source>
</evidence>
<organism evidence="2 3">
    <name type="scientific">Spirochaeta isovalerica</name>
    <dbReference type="NCBI Taxonomy" id="150"/>
    <lineage>
        <taxon>Bacteria</taxon>
        <taxon>Pseudomonadati</taxon>
        <taxon>Spirochaetota</taxon>
        <taxon>Spirochaetia</taxon>
        <taxon>Spirochaetales</taxon>
        <taxon>Spirochaetaceae</taxon>
        <taxon>Spirochaeta</taxon>
    </lineage>
</organism>
<dbReference type="InterPro" id="IPR035979">
    <property type="entry name" value="RBD_domain_sf"/>
</dbReference>
<feature type="domain" description="DEAD box helicase DbpA/CsdA RNA-binding" evidence="1">
    <location>
        <begin position="73"/>
        <end position="142"/>
    </location>
</feature>
<dbReference type="RefSeq" id="WP_184744757.1">
    <property type="nucleotide sequence ID" value="NZ_JACHGJ010000002.1"/>
</dbReference>
<dbReference type="GO" id="GO:0003676">
    <property type="term" value="F:nucleic acid binding"/>
    <property type="evidence" value="ECO:0007669"/>
    <property type="project" value="InterPro"/>
</dbReference>
<comment type="caution">
    <text evidence="2">The sequence shown here is derived from an EMBL/GenBank/DDBJ whole genome shotgun (WGS) entry which is preliminary data.</text>
</comment>
<evidence type="ECO:0000313" key="3">
    <source>
        <dbReference type="Proteomes" id="UP000587760"/>
    </source>
</evidence>
<dbReference type="Pfam" id="PF03880">
    <property type="entry name" value="DbpA"/>
    <property type="match status" value="1"/>
</dbReference>
<dbReference type="Gene3D" id="3.30.70.330">
    <property type="match status" value="1"/>
</dbReference>